<keyword evidence="2" id="KW-1133">Transmembrane helix</keyword>
<proteinExistence type="predicted"/>
<evidence type="ECO:0000313" key="3">
    <source>
        <dbReference type="EMBL" id="KAF4622413.1"/>
    </source>
</evidence>
<evidence type="ECO:0000313" key="4">
    <source>
        <dbReference type="Proteomes" id="UP000521872"/>
    </source>
</evidence>
<feature type="region of interest" description="Disordered" evidence="1">
    <location>
        <begin position="216"/>
        <end position="236"/>
    </location>
</feature>
<evidence type="ECO:0000256" key="2">
    <source>
        <dbReference type="SAM" id="Phobius"/>
    </source>
</evidence>
<accession>A0A8H4R4S5</accession>
<gene>
    <name evidence="3" type="ORF">D9613_009122</name>
</gene>
<keyword evidence="2" id="KW-0472">Membrane</keyword>
<keyword evidence="2" id="KW-0812">Transmembrane</keyword>
<dbReference type="AlphaFoldDB" id="A0A8H4R4S5"/>
<feature type="compositionally biased region" description="Low complexity" evidence="1">
    <location>
        <begin position="216"/>
        <end position="234"/>
    </location>
</feature>
<dbReference type="EMBL" id="JAACJL010000002">
    <property type="protein sequence ID" value="KAF4622413.1"/>
    <property type="molecule type" value="Genomic_DNA"/>
</dbReference>
<name>A0A8H4R4S5_9AGAR</name>
<feature type="transmembrane region" description="Helical" evidence="2">
    <location>
        <begin position="43"/>
        <end position="63"/>
    </location>
</feature>
<organism evidence="3 4">
    <name type="scientific">Agrocybe pediades</name>
    <dbReference type="NCBI Taxonomy" id="84607"/>
    <lineage>
        <taxon>Eukaryota</taxon>
        <taxon>Fungi</taxon>
        <taxon>Dikarya</taxon>
        <taxon>Basidiomycota</taxon>
        <taxon>Agaricomycotina</taxon>
        <taxon>Agaricomycetes</taxon>
        <taxon>Agaricomycetidae</taxon>
        <taxon>Agaricales</taxon>
        <taxon>Agaricineae</taxon>
        <taxon>Strophariaceae</taxon>
        <taxon>Agrocybe</taxon>
    </lineage>
</organism>
<sequence length="432" mass="47336">MVTSSSEESIPPLSIMYRTLTTFIFFIESLLTVLSIEGINEDLALAIILFVASYLLPAALYALKMVFRIVVAARLNYLTVGAYQMRDAFWSVFGRKTNYKAAVEVVSSSTTNASFLKEVPARASLSKFIPVDVKETSSNKKQLLWATGNFTFQPVEIKETFITRKRIAGTNALSNFTYYKPAGVYKAPAMKNIIFRNGLPASYLAKLKSVEVSETSAAEETSSTEPSTPLSATPNAHNVEAKPAEAEAVQAKLEQEEREGGQGEADEVINELAGSFSAIDLSDRMGCLADALSAINLGSVEGNEADSEAMEIVEEFIRVPKRKALDLGNNSSPEELHTTRFTKSVKHYQNSCVATGLANFIRAESMLPYRCLGDFRLRKGRSAADQAVQERRRNAALRVKRAAKVRAALLNEIEMGEDSEDAGEAMELDSCN</sequence>
<keyword evidence="4" id="KW-1185">Reference proteome</keyword>
<reference evidence="3 4" key="1">
    <citation type="submission" date="2019-12" db="EMBL/GenBank/DDBJ databases">
        <authorList>
            <person name="Floudas D."/>
            <person name="Bentzer J."/>
            <person name="Ahren D."/>
            <person name="Johansson T."/>
            <person name="Persson P."/>
            <person name="Tunlid A."/>
        </authorList>
    </citation>
    <scope>NUCLEOTIDE SEQUENCE [LARGE SCALE GENOMIC DNA]</scope>
    <source>
        <strain evidence="3 4">CBS 102.39</strain>
    </source>
</reference>
<feature type="transmembrane region" description="Helical" evidence="2">
    <location>
        <begin position="15"/>
        <end position="36"/>
    </location>
</feature>
<evidence type="ECO:0000256" key="1">
    <source>
        <dbReference type="SAM" id="MobiDB-lite"/>
    </source>
</evidence>
<dbReference type="Proteomes" id="UP000521872">
    <property type="component" value="Unassembled WGS sequence"/>
</dbReference>
<protein>
    <submittedName>
        <fullName evidence="3">Uncharacterized protein</fullName>
    </submittedName>
</protein>
<comment type="caution">
    <text evidence="3">The sequence shown here is derived from an EMBL/GenBank/DDBJ whole genome shotgun (WGS) entry which is preliminary data.</text>
</comment>